<feature type="signal peptide" evidence="1">
    <location>
        <begin position="1"/>
        <end position="21"/>
    </location>
</feature>
<dbReference type="EMBL" id="CASHTH010000537">
    <property type="protein sequence ID" value="CAI8003694.1"/>
    <property type="molecule type" value="Genomic_DNA"/>
</dbReference>
<gene>
    <name evidence="2" type="ORF">GBAR_LOCUS3740</name>
</gene>
<reference evidence="2" key="1">
    <citation type="submission" date="2023-03" db="EMBL/GenBank/DDBJ databases">
        <authorList>
            <person name="Steffen K."/>
            <person name="Cardenas P."/>
        </authorList>
    </citation>
    <scope>NUCLEOTIDE SEQUENCE</scope>
</reference>
<dbReference type="Proteomes" id="UP001174909">
    <property type="component" value="Unassembled WGS sequence"/>
</dbReference>
<accession>A0AA35W7A3</accession>
<proteinExistence type="predicted"/>
<dbReference type="AlphaFoldDB" id="A0AA35W7A3"/>
<evidence type="ECO:0000313" key="2">
    <source>
        <dbReference type="EMBL" id="CAI8003694.1"/>
    </source>
</evidence>
<comment type="caution">
    <text evidence="2">The sequence shown here is derived from an EMBL/GenBank/DDBJ whole genome shotgun (WGS) entry which is preliminary data.</text>
</comment>
<organism evidence="2 3">
    <name type="scientific">Geodia barretti</name>
    <name type="common">Barrett's horny sponge</name>
    <dbReference type="NCBI Taxonomy" id="519541"/>
    <lineage>
        <taxon>Eukaryota</taxon>
        <taxon>Metazoa</taxon>
        <taxon>Porifera</taxon>
        <taxon>Demospongiae</taxon>
        <taxon>Heteroscleromorpha</taxon>
        <taxon>Tetractinellida</taxon>
        <taxon>Astrophorina</taxon>
        <taxon>Geodiidae</taxon>
        <taxon>Geodia</taxon>
    </lineage>
</organism>
<sequence>MIGKALAGIFLTGLFSAGVQAVDEPVPMKQVDRSKLSESFRNTGQQGGTFALGSEGYVARENGSMTYPYIYTGSSTSGSFRGRDQDYDNSKGQGVWILARDVNGNSFVTSSGPVSNTGDVVQVVPDLTPGSGNLRLRSGEDPPIVAARLGFDTQDANVWFNTDRGGITEQPKPISEEPVEVDNYRENGSYTLPRFDHFPEETVITKWRSNTNIEPDGTGMTITRSAYGWSHPDYDDFFFVELVIENTSNRSYEEVYMGYLNYFSVNKPGHSFRKWNGYWFSEPGRRLEDDRYQFTEAANYGGKYRGKKVSYQFDGDAPTSSNNDMGEPRFGAEAIGVIGYRAEQELYSPQYIGWGPVDVTPPFINDPESYVPITGMAMGGEDIPISQPAYAHWWKRRSRTNIEFEPHESVDTIEEMWKKFITPGKPYDDNPIEGGPNPDERELQEQLHSQMFGPWKLAPGDKAKIVIVFAAGMAAENAGPGGEPMDFRIWAMTPGAQSQVPGGEDILFNHIDRARQLYAMGFDLPNQPPDVESIARAETDRPVLLRSNANGNVELSWSDGADDAVHPDYSGGEAQDVAGYKVYGNTALIQTDPVQHAGAPLGPWNLIATIQAKDPSYYDASTGIYTFADENSITGFGYRYNIVTYANGHANWENLNAQKNAIPGAQMPVPTTLADLPPVVQNHIRTGTESSHIVTAARHNTSGGQFTPVVAASDGFDALDEKVFVVPNPWKDDGLHSFGAQGDNNKRMRFTNLPRLARISIFTAAGDLVMEIVHDGTRGDQHTAEVSWSQRSRSGTSYASPGIYFFAVESLVPGQEGKVQTGSFLIIQ</sequence>
<name>A0AA35W7A3_GEOBA</name>
<evidence type="ECO:0000313" key="3">
    <source>
        <dbReference type="Proteomes" id="UP001174909"/>
    </source>
</evidence>
<keyword evidence="1" id="KW-0732">Signal</keyword>
<protein>
    <submittedName>
        <fullName evidence="2">Uncharacterized protein</fullName>
    </submittedName>
</protein>
<keyword evidence="3" id="KW-1185">Reference proteome</keyword>
<evidence type="ECO:0000256" key="1">
    <source>
        <dbReference type="SAM" id="SignalP"/>
    </source>
</evidence>
<feature type="chain" id="PRO_5041296250" evidence="1">
    <location>
        <begin position="22"/>
        <end position="828"/>
    </location>
</feature>